<dbReference type="EMBL" id="RWGY01000051">
    <property type="protein sequence ID" value="TVU05342.1"/>
    <property type="molecule type" value="Genomic_DNA"/>
</dbReference>
<keyword evidence="2" id="KW-1185">Reference proteome</keyword>
<dbReference type="Proteomes" id="UP000324897">
    <property type="component" value="Unassembled WGS sequence"/>
</dbReference>
<evidence type="ECO:0000313" key="2">
    <source>
        <dbReference type="Proteomes" id="UP000324897"/>
    </source>
</evidence>
<protein>
    <submittedName>
        <fullName evidence="1">Uncharacterized protein</fullName>
    </submittedName>
</protein>
<evidence type="ECO:0000313" key="1">
    <source>
        <dbReference type="EMBL" id="TVU05342.1"/>
    </source>
</evidence>
<reference evidence="1 2" key="1">
    <citation type="journal article" date="2019" name="Sci. Rep.">
        <title>A high-quality genome of Eragrostis curvula grass provides insights into Poaceae evolution and supports new strategies to enhance forage quality.</title>
        <authorList>
            <person name="Carballo J."/>
            <person name="Santos B.A.C.M."/>
            <person name="Zappacosta D."/>
            <person name="Garbus I."/>
            <person name="Selva J.P."/>
            <person name="Gallo C.A."/>
            <person name="Diaz A."/>
            <person name="Albertini E."/>
            <person name="Caccamo M."/>
            <person name="Echenique V."/>
        </authorList>
    </citation>
    <scope>NUCLEOTIDE SEQUENCE [LARGE SCALE GENOMIC DNA]</scope>
    <source>
        <strain evidence="2">cv. Victoria</strain>
        <tissue evidence="1">Leaf</tissue>
    </source>
</reference>
<dbReference type="Gramene" id="TVU05342">
    <property type="protein sequence ID" value="TVU05342"/>
    <property type="gene ID" value="EJB05_48500"/>
</dbReference>
<dbReference type="OrthoDB" id="10251242at2759"/>
<sequence length="60" mass="7110">MAGDGEVKEIHRPDRIKTLVKNESLYEYMLNMVVYPTEHECLRELRLITQKHAKNVRLLS</sequence>
<feature type="non-terminal residue" evidence="1">
    <location>
        <position position="1"/>
    </location>
</feature>
<organism evidence="1 2">
    <name type="scientific">Eragrostis curvula</name>
    <name type="common">weeping love grass</name>
    <dbReference type="NCBI Taxonomy" id="38414"/>
    <lineage>
        <taxon>Eukaryota</taxon>
        <taxon>Viridiplantae</taxon>
        <taxon>Streptophyta</taxon>
        <taxon>Embryophyta</taxon>
        <taxon>Tracheophyta</taxon>
        <taxon>Spermatophyta</taxon>
        <taxon>Magnoliopsida</taxon>
        <taxon>Liliopsida</taxon>
        <taxon>Poales</taxon>
        <taxon>Poaceae</taxon>
        <taxon>PACMAD clade</taxon>
        <taxon>Chloridoideae</taxon>
        <taxon>Eragrostideae</taxon>
        <taxon>Eragrostidinae</taxon>
        <taxon>Eragrostis</taxon>
    </lineage>
</organism>
<gene>
    <name evidence="1" type="ORF">EJB05_48500</name>
</gene>
<name>A0A5J9T208_9POAL</name>
<dbReference type="AlphaFoldDB" id="A0A5J9T208"/>
<proteinExistence type="predicted"/>
<accession>A0A5J9T208</accession>
<comment type="caution">
    <text evidence="1">The sequence shown here is derived from an EMBL/GenBank/DDBJ whole genome shotgun (WGS) entry which is preliminary data.</text>
</comment>